<reference evidence="6" key="1">
    <citation type="journal article" date="2023" name="G3 (Bethesda)">
        <title>Whole genome assemblies of Zophobas morio and Tenebrio molitor.</title>
        <authorList>
            <person name="Kaur S."/>
            <person name="Stinson S.A."/>
            <person name="diCenzo G.C."/>
        </authorList>
    </citation>
    <scope>NUCLEOTIDE SEQUENCE</scope>
    <source>
        <strain evidence="6">QUZm001</strain>
    </source>
</reference>
<dbReference type="Pfam" id="PF10431">
    <property type="entry name" value="ClpB_D2-small"/>
    <property type="match status" value="1"/>
</dbReference>
<dbReference type="Gene3D" id="6.10.140.130">
    <property type="match status" value="1"/>
</dbReference>
<dbReference type="SMART" id="SM01086">
    <property type="entry name" value="ClpB_D2-small"/>
    <property type="match status" value="1"/>
</dbReference>
<dbReference type="Gene3D" id="1.10.8.60">
    <property type="match status" value="1"/>
</dbReference>
<feature type="domain" description="AAA+ ATPase" evidence="4">
    <location>
        <begin position="130"/>
        <end position="275"/>
    </location>
</feature>
<keyword evidence="7" id="KW-1185">Reference proteome</keyword>
<dbReference type="GO" id="GO:0005524">
    <property type="term" value="F:ATP binding"/>
    <property type="evidence" value="ECO:0007669"/>
    <property type="project" value="UniProtKB-KW"/>
</dbReference>
<dbReference type="Gene3D" id="3.40.50.300">
    <property type="entry name" value="P-loop containing nucleotide triphosphate hydrolases"/>
    <property type="match status" value="1"/>
</dbReference>
<dbReference type="InterPro" id="IPR001270">
    <property type="entry name" value="ClpA/B"/>
</dbReference>
<dbReference type="InterPro" id="IPR050130">
    <property type="entry name" value="ClpA_ClpB"/>
</dbReference>
<dbReference type="InterPro" id="IPR003593">
    <property type="entry name" value="AAA+_ATPase"/>
</dbReference>
<dbReference type="EMBL" id="JALNTZ010000894">
    <property type="protein sequence ID" value="KAJ3630042.1"/>
    <property type="molecule type" value="Genomic_DNA"/>
</dbReference>
<dbReference type="PANTHER" id="PTHR11638">
    <property type="entry name" value="ATP-DEPENDENT CLP PROTEASE"/>
    <property type="match status" value="1"/>
</dbReference>
<comment type="caution">
    <text evidence="6">The sequence shown here is derived from an EMBL/GenBank/DDBJ whole genome shotgun (WGS) entry which is preliminary data.</text>
</comment>
<evidence type="ECO:0000313" key="7">
    <source>
        <dbReference type="Proteomes" id="UP001168821"/>
    </source>
</evidence>
<evidence type="ECO:0000313" key="6">
    <source>
        <dbReference type="EMBL" id="KAJ3630042.1"/>
    </source>
</evidence>
<dbReference type="FunFam" id="3.40.50.300:FF:000025">
    <property type="entry name" value="ATP-dependent Clp protease subunit"/>
    <property type="match status" value="1"/>
</dbReference>
<dbReference type="InterPro" id="IPR019489">
    <property type="entry name" value="Clp_ATPase_C"/>
</dbReference>
<sequence length="412" mass="46204">MKKNREELEKAKSELEASQRIGNLARASELKYGIIPNLMKKIECDEKAIEERDNNEGKLISEAVTPKDVSIVVSRATKIPVENLVKGEKSKLMHLEENLRQSVVGQEHAISAVSDAVRLGRAGLKPVHRPIASFLFIGPTGTGKTELTKALSRTIFNTESAIVRIDMSEYSEKFNVSRLIGAPPGLVACYEEGGTLTEAIRRRPYSVILLDELEKAHREVTNLLLQVLDDGVLTDSQGHRVDFKNTIIIMTSNIGSHFFASNEGSFNEIREKVLGEVRAYYPAEFINRIDEIIVFNHLSKETLKEIVEIRLKELKQLVKKRGLTLHISKGLSYSTFDWLARLISRVNELLCELGYDPIYGARPLNRVINKQLMVPLSNKILKGEIRDGEDVRVELSSGNAITIVPNHVIDTE</sequence>
<evidence type="ECO:0000259" key="5">
    <source>
        <dbReference type="SMART" id="SM01086"/>
    </source>
</evidence>
<dbReference type="AlphaFoldDB" id="A0AA38HJR3"/>
<protein>
    <recommendedName>
        <fullName evidence="8">Chaperone protein ClpB</fullName>
    </recommendedName>
</protein>
<organism evidence="6 7">
    <name type="scientific">Zophobas morio</name>
    <dbReference type="NCBI Taxonomy" id="2755281"/>
    <lineage>
        <taxon>Eukaryota</taxon>
        <taxon>Metazoa</taxon>
        <taxon>Ecdysozoa</taxon>
        <taxon>Arthropoda</taxon>
        <taxon>Hexapoda</taxon>
        <taxon>Insecta</taxon>
        <taxon>Pterygota</taxon>
        <taxon>Neoptera</taxon>
        <taxon>Endopterygota</taxon>
        <taxon>Coleoptera</taxon>
        <taxon>Polyphaga</taxon>
        <taxon>Cucujiformia</taxon>
        <taxon>Tenebrionidae</taxon>
        <taxon>Zophobas</taxon>
    </lineage>
</organism>
<dbReference type="InterPro" id="IPR027417">
    <property type="entry name" value="P-loop_NTPase"/>
</dbReference>
<dbReference type="PRINTS" id="PR00300">
    <property type="entry name" value="CLPPROTEASEA"/>
</dbReference>
<evidence type="ECO:0008006" key="8">
    <source>
        <dbReference type="Google" id="ProtNLM"/>
    </source>
</evidence>
<dbReference type="GO" id="GO:0034605">
    <property type="term" value="P:cellular response to heat"/>
    <property type="evidence" value="ECO:0007669"/>
    <property type="project" value="TreeGrafter"/>
</dbReference>
<dbReference type="PANTHER" id="PTHR11638:SF176">
    <property type="entry name" value="HEAT SHOCK PROTEIN 78, MITOCHONDRIAL"/>
    <property type="match status" value="1"/>
</dbReference>
<dbReference type="GO" id="GO:0016887">
    <property type="term" value="F:ATP hydrolysis activity"/>
    <property type="evidence" value="ECO:0007669"/>
    <property type="project" value="InterPro"/>
</dbReference>
<dbReference type="SMART" id="SM00382">
    <property type="entry name" value="AAA"/>
    <property type="match status" value="1"/>
</dbReference>
<dbReference type="CDD" id="cd19499">
    <property type="entry name" value="RecA-like_ClpB_Hsp104-like"/>
    <property type="match status" value="1"/>
</dbReference>
<dbReference type="Pfam" id="PF07724">
    <property type="entry name" value="AAA_2"/>
    <property type="match status" value="1"/>
</dbReference>
<evidence type="ECO:0000259" key="4">
    <source>
        <dbReference type="SMART" id="SM00382"/>
    </source>
</evidence>
<dbReference type="InterPro" id="IPR003959">
    <property type="entry name" value="ATPase_AAA_core"/>
</dbReference>
<keyword evidence="2" id="KW-0067">ATP-binding</keyword>
<keyword evidence="3" id="KW-0143">Chaperone</keyword>
<keyword evidence="1" id="KW-0547">Nucleotide-binding</keyword>
<dbReference type="Proteomes" id="UP001168821">
    <property type="component" value="Unassembled WGS sequence"/>
</dbReference>
<name>A0AA38HJR3_9CUCU</name>
<evidence type="ECO:0000256" key="1">
    <source>
        <dbReference type="ARBA" id="ARBA00022741"/>
    </source>
</evidence>
<evidence type="ECO:0000256" key="3">
    <source>
        <dbReference type="ARBA" id="ARBA00023186"/>
    </source>
</evidence>
<feature type="domain" description="Clp ATPase C-terminal" evidence="5">
    <location>
        <begin position="298"/>
        <end position="403"/>
    </location>
</feature>
<gene>
    <name evidence="6" type="ORF">Zmor_027129</name>
</gene>
<dbReference type="GO" id="GO:0005737">
    <property type="term" value="C:cytoplasm"/>
    <property type="evidence" value="ECO:0007669"/>
    <property type="project" value="TreeGrafter"/>
</dbReference>
<evidence type="ECO:0000256" key="2">
    <source>
        <dbReference type="ARBA" id="ARBA00022840"/>
    </source>
</evidence>
<proteinExistence type="predicted"/>
<accession>A0AA38HJR3</accession>
<dbReference type="SUPFAM" id="SSF52540">
    <property type="entry name" value="P-loop containing nucleoside triphosphate hydrolases"/>
    <property type="match status" value="1"/>
</dbReference>